<reference evidence="4" key="2">
    <citation type="submission" date="2025-09" db="UniProtKB">
        <authorList>
            <consortium name="Ensembl"/>
        </authorList>
    </citation>
    <scope>IDENTIFICATION</scope>
</reference>
<dbReference type="Proteomes" id="UP000694382">
    <property type="component" value="Unassembled WGS sequence"/>
</dbReference>
<reference evidence="4" key="1">
    <citation type="submission" date="2025-08" db="UniProtKB">
        <authorList>
            <consortium name="Ensembl"/>
        </authorList>
    </citation>
    <scope>IDENTIFICATION</scope>
</reference>
<feature type="compositionally biased region" description="Basic and acidic residues" evidence="1">
    <location>
        <begin position="398"/>
        <end position="407"/>
    </location>
</feature>
<evidence type="ECO:0000256" key="1">
    <source>
        <dbReference type="SAM" id="MobiDB-lite"/>
    </source>
</evidence>
<dbReference type="PANTHER" id="PTHR10099:SF1">
    <property type="entry name" value="PHOSPHORIBOSYLFORMYLGLYCINAMIDINE SYNTHASE"/>
    <property type="match status" value="1"/>
</dbReference>
<name>A0A8U8BHD6_GEOPR</name>
<dbReference type="GO" id="GO:0006164">
    <property type="term" value="P:purine nucleotide biosynthetic process"/>
    <property type="evidence" value="ECO:0007669"/>
    <property type="project" value="TreeGrafter"/>
</dbReference>
<dbReference type="PANTHER" id="PTHR10099">
    <property type="entry name" value="PHOSPHORIBOSYLFORMYLGLYCINAMIDINE SYNTHASE"/>
    <property type="match status" value="1"/>
</dbReference>
<evidence type="ECO:0000313" key="4">
    <source>
        <dbReference type="Ensembl" id="ENSCPVP00000024432.1"/>
    </source>
</evidence>
<dbReference type="InterPro" id="IPR040707">
    <property type="entry name" value="FGAR-AT_N"/>
</dbReference>
<feature type="region of interest" description="Disordered" evidence="1">
    <location>
        <begin position="398"/>
        <end position="425"/>
    </location>
</feature>
<dbReference type="Gene3D" id="1.10.8.750">
    <property type="entry name" value="Phosphoribosylformylglycinamidine synthase, linker domain"/>
    <property type="match status" value="1"/>
</dbReference>
<feature type="domain" description="Phosphoribosylformylglycinamidine synthase linker" evidence="2">
    <location>
        <begin position="187"/>
        <end position="235"/>
    </location>
</feature>
<protein>
    <submittedName>
        <fullName evidence="4">Uncharacterized protein</fullName>
    </submittedName>
</protein>
<feature type="domain" description="Phosphoribosylformylglycinamidine synthase N-terminal" evidence="3">
    <location>
        <begin position="53"/>
        <end position="159"/>
    </location>
</feature>
<dbReference type="SUPFAM" id="SSF82697">
    <property type="entry name" value="PurS-like"/>
    <property type="match status" value="1"/>
</dbReference>
<evidence type="ECO:0000313" key="5">
    <source>
        <dbReference type="Proteomes" id="UP000694382"/>
    </source>
</evidence>
<dbReference type="Gene3D" id="3.30.1330.10">
    <property type="entry name" value="PurM-like, N-terminal domain"/>
    <property type="match status" value="1"/>
</dbReference>
<dbReference type="SUPFAM" id="SSF109736">
    <property type="entry name" value="FGAM synthase PurL, linker domain"/>
    <property type="match status" value="1"/>
</dbReference>
<dbReference type="FunFam" id="1.10.8.750:FF:000001">
    <property type="entry name" value="Putative phosphoribosylformylglycinamidine synthase"/>
    <property type="match status" value="1"/>
</dbReference>
<dbReference type="Pfam" id="PF18076">
    <property type="entry name" value="FGAR-AT_N"/>
    <property type="match status" value="1"/>
</dbReference>
<sequence length="425" mass="46103">MQLLRFFVLPASPSDLGLPSALGSPLSVAKAAEPAVTGLTCELCYYLAWAGDSPPSEEELRVLRWILGSPLAQGGDVAQRSFLSPQGQQLLLEIGPRLGVCTPLCTNAVSLCHAAGLSRVRRLERSRRILLQLSSPVSPDARARLSRALRDPMTEQLYPEPLGTFDVPAAPVPVTTIDVLGRGQRALREADMELGLAFDSWDLEFYTQLFQRAGRNPTSVELFDLAQSNSEHSRHWFFRGHVTVDGAPAARSLFRSLMDTQSSSHPNNVIKFCDNSRRTSVRHVTFTAETHNFPTAVAPFSGATTGTGGRIRDVQCTGRGAHVIAGTAGYCFGNLLIPGYEQPWEDPLSHDGASDYGNKFGEPLVAGFARSFGQVLPGGQRREWIKPIMFSGGIGALEDEHVKKENPEPGGGPKMTQNGPKMAQK</sequence>
<keyword evidence="5" id="KW-1185">Reference proteome</keyword>
<dbReference type="InterPro" id="IPR036604">
    <property type="entry name" value="PurS-like_sf"/>
</dbReference>
<evidence type="ECO:0000259" key="2">
    <source>
        <dbReference type="Pfam" id="PF18072"/>
    </source>
</evidence>
<evidence type="ECO:0000259" key="3">
    <source>
        <dbReference type="Pfam" id="PF18076"/>
    </source>
</evidence>
<proteinExistence type="predicted"/>
<dbReference type="Ensembl" id="ENSCPVT00000025917.1">
    <property type="protein sequence ID" value="ENSCPVP00000024432.1"/>
    <property type="gene ID" value="ENSCPVG00000017624.1"/>
</dbReference>
<dbReference type="InterPro" id="IPR036921">
    <property type="entry name" value="PurM-like_N_sf"/>
</dbReference>
<organism evidence="4 5">
    <name type="scientific">Geospiza parvula</name>
    <name type="common">Small tree-finch</name>
    <name type="synonym">Camarhynchus parvulus</name>
    <dbReference type="NCBI Taxonomy" id="87175"/>
    <lineage>
        <taxon>Eukaryota</taxon>
        <taxon>Metazoa</taxon>
        <taxon>Chordata</taxon>
        <taxon>Craniata</taxon>
        <taxon>Vertebrata</taxon>
        <taxon>Euteleostomi</taxon>
        <taxon>Archelosauria</taxon>
        <taxon>Archosauria</taxon>
        <taxon>Dinosauria</taxon>
        <taxon>Saurischia</taxon>
        <taxon>Theropoda</taxon>
        <taxon>Coelurosauria</taxon>
        <taxon>Aves</taxon>
        <taxon>Neognathae</taxon>
        <taxon>Neoaves</taxon>
        <taxon>Telluraves</taxon>
        <taxon>Australaves</taxon>
        <taxon>Passeriformes</taxon>
        <taxon>Thraupidae</taxon>
        <taxon>Camarhynchus</taxon>
    </lineage>
</organism>
<dbReference type="GO" id="GO:0005737">
    <property type="term" value="C:cytoplasm"/>
    <property type="evidence" value="ECO:0007669"/>
    <property type="project" value="TreeGrafter"/>
</dbReference>
<dbReference type="GO" id="GO:0004642">
    <property type="term" value="F:phosphoribosylformylglycinamidine synthase activity"/>
    <property type="evidence" value="ECO:0007669"/>
    <property type="project" value="TreeGrafter"/>
</dbReference>
<accession>A0A8U8BHD6</accession>
<dbReference type="Pfam" id="PF18072">
    <property type="entry name" value="FGAR-AT_linker"/>
    <property type="match status" value="1"/>
</dbReference>
<dbReference type="InterPro" id="IPR041609">
    <property type="entry name" value="PurL_linker"/>
</dbReference>
<dbReference type="AlphaFoldDB" id="A0A8U8BHD6"/>
<dbReference type="SUPFAM" id="SSF55326">
    <property type="entry name" value="PurM N-terminal domain-like"/>
    <property type="match status" value="1"/>
</dbReference>